<gene>
    <name evidence="1" type="ORF">TMI583_LOCUS20125</name>
</gene>
<reference evidence="1" key="1">
    <citation type="submission" date="2021-02" db="EMBL/GenBank/DDBJ databases">
        <authorList>
            <person name="Nowell W R."/>
        </authorList>
    </citation>
    <scope>NUCLEOTIDE SEQUENCE</scope>
</reference>
<evidence type="ECO:0000313" key="1">
    <source>
        <dbReference type="EMBL" id="CAF3884663.1"/>
    </source>
</evidence>
<dbReference type="AlphaFoldDB" id="A0A8S2L5W5"/>
<organism evidence="1 2">
    <name type="scientific">Didymodactylos carnosus</name>
    <dbReference type="NCBI Taxonomy" id="1234261"/>
    <lineage>
        <taxon>Eukaryota</taxon>
        <taxon>Metazoa</taxon>
        <taxon>Spiralia</taxon>
        <taxon>Gnathifera</taxon>
        <taxon>Rotifera</taxon>
        <taxon>Eurotatoria</taxon>
        <taxon>Bdelloidea</taxon>
        <taxon>Philodinida</taxon>
        <taxon>Philodinidae</taxon>
        <taxon>Didymodactylos</taxon>
    </lineage>
</organism>
<comment type="caution">
    <text evidence="1">The sequence shown here is derived from an EMBL/GenBank/DDBJ whole genome shotgun (WGS) entry which is preliminary data.</text>
</comment>
<dbReference type="EMBL" id="CAJOBA010014624">
    <property type="protein sequence ID" value="CAF3884663.1"/>
    <property type="molecule type" value="Genomic_DNA"/>
</dbReference>
<name>A0A8S2L5W5_9BILA</name>
<protein>
    <submittedName>
        <fullName evidence="1">Uncharacterized protein</fullName>
    </submittedName>
</protein>
<dbReference type="Proteomes" id="UP000682733">
    <property type="component" value="Unassembled WGS sequence"/>
</dbReference>
<sequence>MFVHKAAIDKHRDTKLILEISDKIVFDNCIKIGALRVNDETSLIMKNDIAGSDPEECEIDADTWYESEMRRYKPDIMQFIRNPEHDIFRFKWNSQL</sequence>
<evidence type="ECO:0000313" key="2">
    <source>
        <dbReference type="Proteomes" id="UP000682733"/>
    </source>
</evidence>
<accession>A0A8S2L5W5</accession>
<proteinExistence type="predicted"/>